<dbReference type="AlphaFoldDB" id="A0A7W9GGS1"/>
<accession>A0A7W9GGS1</accession>
<proteinExistence type="predicted"/>
<reference evidence="2 3" key="1">
    <citation type="submission" date="2020-08" db="EMBL/GenBank/DDBJ databases">
        <title>Sequencing the genomes of 1000 actinobacteria strains.</title>
        <authorList>
            <person name="Klenk H.-P."/>
        </authorList>
    </citation>
    <scope>NUCLEOTIDE SEQUENCE [LARGE SCALE GENOMIC DNA]</scope>
    <source>
        <strain evidence="2 3">DSM 45507</strain>
    </source>
</reference>
<dbReference type="EMBL" id="JACHMB010000001">
    <property type="protein sequence ID" value="MBB5783487.1"/>
    <property type="molecule type" value="Genomic_DNA"/>
</dbReference>
<protein>
    <recommendedName>
        <fullName evidence="4">DUF1440 domain-containing protein</fullName>
    </recommendedName>
</protein>
<dbReference type="Proteomes" id="UP000579153">
    <property type="component" value="Unassembled WGS sequence"/>
</dbReference>
<sequence length="177" mass="19487">MTQTLPPRTGTRDELRERVSPRPAQTLIRAAARGAIGSMAMSGLRQFTTAVGLVAKVPPEAVLERTVPRLFRRVHHRRRPAMVELAHWGYGTAGGALYGLLPHGLRRRPWAGPAYGVAIWLAFETAIAPALGLPRRPRTTPERLALLADHLLYGVVVGASPWPHRDVPESPVERPRD</sequence>
<gene>
    <name evidence="2" type="ORF">HD596_010243</name>
</gene>
<name>A0A7W9GGS1_9ACTN</name>
<feature type="compositionally biased region" description="Basic and acidic residues" evidence="1">
    <location>
        <begin position="10"/>
        <end position="20"/>
    </location>
</feature>
<evidence type="ECO:0000313" key="3">
    <source>
        <dbReference type="Proteomes" id="UP000579153"/>
    </source>
</evidence>
<feature type="region of interest" description="Disordered" evidence="1">
    <location>
        <begin position="1"/>
        <end position="21"/>
    </location>
</feature>
<keyword evidence="3" id="KW-1185">Reference proteome</keyword>
<evidence type="ECO:0008006" key="4">
    <source>
        <dbReference type="Google" id="ProtNLM"/>
    </source>
</evidence>
<evidence type="ECO:0000256" key="1">
    <source>
        <dbReference type="SAM" id="MobiDB-lite"/>
    </source>
</evidence>
<evidence type="ECO:0000313" key="2">
    <source>
        <dbReference type="EMBL" id="MBB5783487.1"/>
    </source>
</evidence>
<organism evidence="2 3">
    <name type="scientific">Nonomuraea jabiensis</name>
    <dbReference type="NCBI Taxonomy" id="882448"/>
    <lineage>
        <taxon>Bacteria</taxon>
        <taxon>Bacillati</taxon>
        <taxon>Actinomycetota</taxon>
        <taxon>Actinomycetes</taxon>
        <taxon>Streptosporangiales</taxon>
        <taxon>Streptosporangiaceae</taxon>
        <taxon>Nonomuraea</taxon>
    </lineage>
</organism>
<comment type="caution">
    <text evidence="2">The sequence shown here is derived from an EMBL/GenBank/DDBJ whole genome shotgun (WGS) entry which is preliminary data.</text>
</comment>
<dbReference type="RefSeq" id="WP_246555436.1">
    <property type="nucleotide sequence ID" value="NZ_JACHMB010000001.1"/>
</dbReference>